<name>A0AAD4C1K4_BOLED</name>
<feature type="compositionally biased region" description="Basic and acidic residues" evidence="14">
    <location>
        <begin position="338"/>
        <end position="357"/>
    </location>
</feature>
<keyword evidence="16" id="KW-1185">Reference proteome</keyword>
<dbReference type="InterPro" id="IPR050587">
    <property type="entry name" value="GNT1/Glycosyltrans_8"/>
</dbReference>
<comment type="similarity">
    <text evidence="9">Belongs to the glycosyltransferase 8 family. Glycogenin subfamily.</text>
</comment>
<feature type="region of interest" description="Disordered" evidence="14">
    <location>
        <begin position="611"/>
        <end position="689"/>
    </location>
</feature>
<keyword evidence="3" id="KW-0963">Cytoplasm</keyword>
<evidence type="ECO:0000256" key="4">
    <source>
        <dbReference type="ARBA" id="ARBA00022679"/>
    </source>
</evidence>
<dbReference type="AlphaFoldDB" id="A0AAD4C1K4"/>
<reference evidence="15" key="2">
    <citation type="journal article" date="2020" name="Nat. Commun.">
        <title>Large-scale genome sequencing of mycorrhizal fungi provides insights into the early evolution of symbiotic traits.</title>
        <authorList>
            <person name="Miyauchi S."/>
            <person name="Kiss E."/>
            <person name="Kuo A."/>
            <person name="Drula E."/>
            <person name="Kohler A."/>
            <person name="Sanchez-Garcia M."/>
            <person name="Morin E."/>
            <person name="Andreopoulos B."/>
            <person name="Barry K.W."/>
            <person name="Bonito G."/>
            <person name="Buee M."/>
            <person name="Carver A."/>
            <person name="Chen C."/>
            <person name="Cichocki N."/>
            <person name="Clum A."/>
            <person name="Culley D."/>
            <person name="Crous P.W."/>
            <person name="Fauchery L."/>
            <person name="Girlanda M."/>
            <person name="Hayes R.D."/>
            <person name="Keri Z."/>
            <person name="LaButti K."/>
            <person name="Lipzen A."/>
            <person name="Lombard V."/>
            <person name="Magnuson J."/>
            <person name="Maillard F."/>
            <person name="Murat C."/>
            <person name="Nolan M."/>
            <person name="Ohm R.A."/>
            <person name="Pangilinan J."/>
            <person name="Pereira M.F."/>
            <person name="Perotto S."/>
            <person name="Peter M."/>
            <person name="Pfister S."/>
            <person name="Riley R."/>
            <person name="Sitrit Y."/>
            <person name="Stielow J.B."/>
            <person name="Szollosi G."/>
            <person name="Zifcakova L."/>
            <person name="Stursova M."/>
            <person name="Spatafora J.W."/>
            <person name="Tedersoo L."/>
            <person name="Vaario L.M."/>
            <person name="Yamada A."/>
            <person name="Yan M."/>
            <person name="Wang P."/>
            <person name="Xu J."/>
            <person name="Bruns T."/>
            <person name="Baldrian P."/>
            <person name="Vilgalys R."/>
            <person name="Dunand C."/>
            <person name="Henrissat B."/>
            <person name="Grigoriev I.V."/>
            <person name="Hibbett D."/>
            <person name="Nagy L.G."/>
            <person name="Martin F.M."/>
        </authorList>
    </citation>
    <scope>NUCLEOTIDE SEQUENCE</scope>
    <source>
        <strain evidence="15">BED1</strain>
    </source>
</reference>
<evidence type="ECO:0000256" key="13">
    <source>
        <dbReference type="ARBA" id="ARBA00057883"/>
    </source>
</evidence>
<dbReference type="InterPro" id="IPR029044">
    <property type="entry name" value="Nucleotide-diphossugar_trans"/>
</dbReference>
<evidence type="ECO:0000256" key="2">
    <source>
        <dbReference type="ARBA" id="ARBA00004496"/>
    </source>
</evidence>
<comment type="subcellular location">
    <subcellularLocation>
        <location evidence="2">Cytoplasm</location>
    </subcellularLocation>
</comment>
<evidence type="ECO:0000256" key="6">
    <source>
        <dbReference type="ARBA" id="ARBA00023056"/>
    </source>
</evidence>
<dbReference type="FunFam" id="3.90.550.10:FF:000092">
    <property type="entry name" value="Glycogenin 2"/>
    <property type="match status" value="1"/>
</dbReference>
<comment type="function">
    <text evidence="13">Self-glucosylating initiator of glycogen synthesis. It catalyzes the formation of a short alpha (1,4)-glucosyl chain covalently attached via a glucose 1-O-tyrosyl linkage to internal tyrosine residues and these chains act as primers for the elongation reaction catalyzed by glycogen synthase.</text>
</comment>
<protein>
    <recommendedName>
        <fullName evidence="10">glycogenin glucosyltransferase</fullName>
        <ecNumber evidence="10">2.4.1.186</ecNumber>
    </recommendedName>
</protein>
<evidence type="ECO:0000256" key="14">
    <source>
        <dbReference type="SAM" id="MobiDB-lite"/>
    </source>
</evidence>
<feature type="compositionally biased region" description="Acidic residues" evidence="14">
    <location>
        <begin position="648"/>
        <end position="669"/>
    </location>
</feature>
<evidence type="ECO:0000256" key="3">
    <source>
        <dbReference type="ARBA" id="ARBA00022490"/>
    </source>
</evidence>
<dbReference type="InterPro" id="IPR002495">
    <property type="entry name" value="Glyco_trans_8"/>
</dbReference>
<accession>A0AAD4C1K4</accession>
<feature type="region of interest" description="Disordered" evidence="14">
    <location>
        <begin position="338"/>
        <end position="381"/>
    </location>
</feature>
<evidence type="ECO:0000256" key="12">
    <source>
        <dbReference type="ARBA" id="ARBA00052293"/>
    </source>
</evidence>
<comment type="cofactor">
    <cofactor evidence="1">
        <name>Mn(2+)</name>
        <dbReference type="ChEBI" id="CHEBI:29035"/>
    </cofactor>
</comment>
<dbReference type="SUPFAM" id="SSF53448">
    <property type="entry name" value="Nucleotide-diphospho-sugar transferases"/>
    <property type="match status" value="1"/>
</dbReference>
<feature type="compositionally biased region" description="Low complexity" evidence="14">
    <location>
        <begin position="629"/>
        <end position="645"/>
    </location>
</feature>
<evidence type="ECO:0000256" key="10">
    <source>
        <dbReference type="ARBA" id="ARBA00038934"/>
    </source>
</evidence>
<keyword evidence="7" id="KW-0325">Glycoprotein</keyword>
<keyword evidence="8" id="KW-0464">Manganese</keyword>
<feature type="region of interest" description="Disordered" evidence="14">
    <location>
        <begin position="491"/>
        <end position="515"/>
    </location>
</feature>
<dbReference type="GO" id="GO:0005737">
    <property type="term" value="C:cytoplasm"/>
    <property type="evidence" value="ECO:0007669"/>
    <property type="project" value="UniProtKB-SubCell"/>
</dbReference>
<dbReference type="Gene3D" id="3.90.550.10">
    <property type="entry name" value="Spore Coat Polysaccharide Biosynthesis Protein SpsA, Chain A"/>
    <property type="match status" value="1"/>
</dbReference>
<dbReference type="GO" id="GO:0008466">
    <property type="term" value="F:glycogenin glucosyltransferase activity"/>
    <property type="evidence" value="ECO:0007669"/>
    <property type="project" value="UniProtKB-EC"/>
</dbReference>
<comment type="catalytic activity">
    <reaction evidence="12">
        <text>L-tyrosyl-[glycogenin] + UDP-alpha-D-glucose = alpha-D-glucosyl-L-tyrosyl-[glycogenin] + UDP + H(+)</text>
        <dbReference type="Rhea" id="RHEA:23360"/>
        <dbReference type="Rhea" id="RHEA-COMP:14604"/>
        <dbReference type="Rhea" id="RHEA-COMP:14605"/>
        <dbReference type="ChEBI" id="CHEBI:15378"/>
        <dbReference type="ChEBI" id="CHEBI:46858"/>
        <dbReference type="ChEBI" id="CHEBI:58223"/>
        <dbReference type="ChEBI" id="CHEBI:58885"/>
        <dbReference type="ChEBI" id="CHEBI:140573"/>
        <dbReference type="EC" id="2.4.1.186"/>
    </reaction>
</comment>
<evidence type="ECO:0000256" key="9">
    <source>
        <dbReference type="ARBA" id="ARBA00038162"/>
    </source>
</evidence>
<evidence type="ECO:0000313" key="16">
    <source>
        <dbReference type="Proteomes" id="UP001194468"/>
    </source>
</evidence>
<proteinExistence type="inferred from homology"/>
<feature type="region of interest" description="Disordered" evidence="14">
    <location>
        <begin position="770"/>
        <end position="803"/>
    </location>
</feature>
<evidence type="ECO:0000313" key="15">
    <source>
        <dbReference type="EMBL" id="KAF8445579.1"/>
    </source>
</evidence>
<dbReference type="Proteomes" id="UP001194468">
    <property type="component" value="Unassembled WGS sequence"/>
</dbReference>
<keyword evidence="6" id="KW-0320">Glycogen biosynthesis</keyword>
<reference evidence="15" key="1">
    <citation type="submission" date="2019-10" db="EMBL/GenBank/DDBJ databases">
        <authorList>
            <consortium name="DOE Joint Genome Institute"/>
            <person name="Kuo A."/>
            <person name="Miyauchi S."/>
            <person name="Kiss E."/>
            <person name="Drula E."/>
            <person name="Kohler A."/>
            <person name="Sanchez-Garcia M."/>
            <person name="Andreopoulos B."/>
            <person name="Barry K.W."/>
            <person name="Bonito G."/>
            <person name="Buee M."/>
            <person name="Carver A."/>
            <person name="Chen C."/>
            <person name="Cichocki N."/>
            <person name="Clum A."/>
            <person name="Culley D."/>
            <person name="Crous P.W."/>
            <person name="Fauchery L."/>
            <person name="Girlanda M."/>
            <person name="Hayes R."/>
            <person name="Keri Z."/>
            <person name="LaButti K."/>
            <person name="Lipzen A."/>
            <person name="Lombard V."/>
            <person name="Magnuson J."/>
            <person name="Maillard F."/>
            <person name="Morin E."/>
            <person name="Murat C."/>
            <person name="Nolan M."/>
            <person name="Ohm R."/>
            <person name="Pangilinan J."/>
            <person name="Pereira M."/>
            <person name="Perotto S."/>
            <person name="Peter M."/>
            <person name="Riley R."/>
            <person name="Sitrit Y."/>
            <person name="Stielow B."/>
            <person name="Szollosi G."/>
            <person name="Zifcakova L."/>
            <person name="Stursova M."/>
            <person name="Spatafora J.W."/>
            <person name="Tedersoo L."/>
            <person name="Vaario L.-M."/>
            <person name="Yamada A."/>
            <person name="Yan M."/>
            <person name="Wang P."/>
            <person name="Xu J."/>
            <person name="Bruns T."/>
            <person name="Baldrian P."/>
            <person name="Vilgalys R."/>
            <person name="Henrissat B."/>
            <person name="Grigoriev I.V."/>
            <person name="Hibbett D."/>
            <person name="Nagy L.G."/>
            <person name="Martin F.M."/>
        </authorList>
    </citation>
    <scope>NUCLEOTIDE SEQUENCE</scope>
    <source>
        <strain evidence="15">BED1</strain>
    </source>
</reference>
<organism evidence="15 16">
    <name type="scientific">Boletus edulis BED1</name>
    <dbReference type="NCBI Taxonomy" id="1328754"/>
    <lineage>
        <taxon>Eukaryota</taxon>
        <taxon>Fungi</taxon>
        <taxon>Dikarya</taxon>
        <taxon>Basidiomycota</taxon>
        <taxon>Agaricomycotina</taxon>
        <taxon>Agaricomycetes</taxon>
        <taxon>Agaricomycetidae</taxon>
        <taxon>Boletales</taxon>
        <taxon>Boletineae</taxon>
        <taxon>Boletaceae</taxon>
        <taxon>Boletoideae</taxon>
        <taxon>Boletus</taxon>
    </lineage>
</organism>
<dbReference type="GO" id="GO:0005978">
    <property type="term" value="P:glycogen biosynthetic process"/>
    <property type="evidence" value="ECO:0007669"/>
    <property type="project" value="UniProtKB-KW"/>
</dbReference>
<gene>
    <name evidence="15" type="ORF">L210DRAFT_3391785</name>
</gene>
<keyword evidence="5" id="KW-0479">Metal-binding</keyword>
<feature type="compositionally biased region" description="Polar residues" evidence="14">
    <location>
        <begin position="505"/>
        <end position="515"/>
    </location>
</feature>
<evidence type="ECO:0000256" key="5">
    <source>
        <dbReference type="ARBA" id="ARBA00022723"/>
    </source>
</evidence>
<dbReference type="Pfam" id="PF01501">
    <property type="entry name" value="Glyco_transf_8"/>
    <property type="match status" value="1"/>
</dbReference>
<dbReference type="EMBL" id="WHUW01000005">
    <property type="protein sequence ID" value="KAF8445579.1"/>
    <property type="molecule type" value="Genomic_DNA"/>
</dbReference>
<evidence type="ECO:0000256" key="8">
    <source>
        <dbReference type="ARBA" id="ARBA00023211"/>
    </source>
</evidence>
<feature type="compositionally biased region" description="Low complexity" evidence="14">
    <location>
        <begin position="772"/>
        <end position="791"/>
    </location>
</feature>
<dbReference type="EC" id="2.4.1.186" evidence="10"/>
<feature type="compositionally biased region" description="Low complexity" evidence="14">
    <location>
        <begin position="368"/>
        <end position="381"/>
    </location>
</feature>
<evidence type="ECO:0000256" key="11">
    <source>
        <dbReference type="ARBA" id="ARBA00050886"/>
    </source>
</evidence>
<dbReference type="PANTHER" id="PTHR11183">
    <property type="entry name" value="GLYCOGENIN SUBFAMILY MEMBER"/>
    <property type="match status" value="1"/>
</dbReference>
<evidence type="ECO:0000256" key="7">
    <source>
        <dbReference type="ARBA" id="ARBA00023180"/>
    </source>
</evidence>
<comment type="catalytic activity">
    <reaction evidence="11">
        <text>[1,4-alpha-D-glucosyl](n)-L-tyrosyl-[glycogenin] + UDP-alpha-D-glucose = [1,4-alpha-D-glucosyl](n+1)-L-tyrosyl-[glycogenin] + UDP + H(+)</text>
        <dbReference type="Rhea" id="RHEA:56560"/>
        <dbReference type="Rhea" id="RHEA-COMP:14606"/>
        <dbReference type="Rhea" id="RHEA-COMP:14607"/>
        <dbReference type="ChEBI" id="CHEBI:15378"/>
        <dbReference type="ChEBI" id="CHEBI:58223"/>
        <dbReference type="ChEBI" id="CHEBI:58885"/>
        <dbReference type="ChEBI" id="CHEBI:140574"/>
        <dbReference type="EC" id="2.4.1.186"/>
    </reaction>
</comment>
<dbReference type="GO" id="GO:0046872">
    <property type="term" value="F:metal ion binding"/>
    <property type="evidence" value="ECO:0007669"/>
    <property type="project" value="UniProtKB-KW"/>
</dbReference>
<keyword evidence="4 15" id="KW-0808">Transferase</keyword>
<comment type="caution">
    <text evidence="15">The sequence shown here is derived from an EMBL/GenBank/DDBJ whole genome shotgun (WGS) entry which is preliminary data.</text>
</comment>
<dbReference type="CDD" id="cd02537">
    <property type="entry name" value="GT8_Glycogenin"/>
    <property type="match status" value="1"/>
</dbReference>
<feature type="compositionally biased region" description="Low complexity" evidence="14">
    <location>
        <begin position="491"/>
        <end position="504"/>
    </location>
</feature>
<evidence type="ECO:0000256" key="1">
    <source>
        <dbReference type="ARBA" id="ARBA00001936"/>
    </source>
</evidence>
<sequence>MAIRYAFVTLLTSDAYLPGAITVAAALKGVHRHLPLDQTVEYETVCLVTPETVDVTAIRLLRKAFNVVIGVEVIVTPDAESLTLLGRPDLDTALTKLHVFRLTQYSKVVFLDADVLPLRPLTHLFHLEHELSAAPDVGWPDIFNSGVMVLSPGEDKFKELQELLHTKGTWDGADQGLLNEWRGSNWNRLSFTYNTTPTAIYTYAPAFQRFGSQISVVHFIGPQKPWHSLPYRAPGSSAQSTDMRAYDYGSLVDRWYNVYDQHYRSQATEPVYQPSRYTSAWNEKDGHHARAAGGVLGLEELRRVALEGMGTSGISVPRACGEGEYRTMPLEGRFDLIRPRTRAERKQAQAEAPKDSTEIPESAPVLAEPSTSTPEPSTPLEQVLSLPLDSPVRWMTLPTPDIHEIPPAPHARLISLPPTPLRYVPAPYKLLRNTREAGAQTVSIPSQQPELGRTDLPLTPLKNPANEAALNVATPAPMDAYFPKEWDVDRTSISSSSSDTSLTTMEPSPSKSRQSLNAVFGSSLMSATPEILRRRGPYRNITRAENGSPTPDPAKMKCIFPWEERSRQAPRRVFPDEGSPLIALSHLPAPATPERKTIFRSPMPSPLVGFPPSLLSQYPQDSPFPQKYAGGVPLSAPSPSPLGLGNEVDTEETSSQDGDVEDEVDSEEETQMRPRMRSSSIGMAKRTRKYRSIGVQTDPRDLREEGIQVTTFVPAREVAEKLILTNKRLGRNWVTSAGSSVPPAIAVTYVSTSPLLSPPTPTKLVSAEVGEPSLTSASSPSINSSIAPPSTTGGPPLFRARKGSRVWDPARGVESFKRGSEEILAKLMKKGS</sequence>